<feature type="region of interest" description="Disordered" evidence="1">
    <location>
        <begin position="321"/>
        <end position="351"/>
    </location>
</feature>
<accession>A0AAW2CRZ8</accession>
<evidence type="ECO:0000313" key="2">
    <source>
        <dbReference type="EMBL" id="KAL0001012.1"/>
    </source>
</evidence>
<feature type="region of interest" description="Disordered" evidence="1">
    <location>
        <begin position="1"/>
        <end position="62"/>
    </location>
</feature>
<name>A0AAW2CRZ8_9ROSI</name>
<protein>
    <recommendedName>
        <fullName evidence="4">Transposase, Ptta/En/Spm, plant</fullName>
    </recommendedName>
</protein>
<feature type="compositionally biased region" description="Polar residues" evidence="1">
    <location>
        <begin position="331"/>
        <end position="341"/>
    </location>
</feature>
<organism evidence="2 3">
    <name type="scientific">Lithocarpus litseifolius</name>
    <dbReference type="NCBI Taxonomy" id="425828"/>
    <lineage>
        <taxon>Eukaryota</taxon>
        <taxon>Viridiplantae</taxon>
        <taxon>Streptophyta</taxon>
        <taxon>Embryophyta</taxon>
        <taxon>Tracheophyta</taxon>
        <taxon>Spermatophyta</taxon>
        <taxon>Magnoliopsida</taxon>
        <taxon>eudicotyledons</taxon>
        <taxon>Gunneridae</taxon>
        <taxon>Pentapetalae</taxon>
        <taxon>rosids</taxon>
        <taxon>fabids</taxon>
        <taxon>Fagales</taxon>
        <taxon>Fagaceae</taxon>
        <taxon>Lithocarpus</taxon>
    </lineage>
</organism>
<sequence length="456" mass="51683">MGRKRRLQYVEPGESSSHVGSNEVPSRQEAPPATDDRRQSQGSDDETQAPDTEDVPVPTAGAVVVRNTRGPNRFDDIWNMPPGKKLLLEINNAGQPVGENAGPWAKWLGTVARKPDMCPINYRSWHSMPRQYKNRCWETVQARWVIPTDRIPLAEQRKWVLSRIGKLWRNHKSELKKEHCKLDTTKEELLQLSLPELDDAQFHALVEYWFTDDFKDLSRDNKVRRGKQKELHTLGSSSMARTAHSIAKEKGSQVERGEMYEVAYSHRDGTAVTATAEANITKMKQLMTGGSQLRGNDIEGGILWQPDDAFGQVIGAERGGRVRGVGFGPTPSGNRARSMNDSMPPPTSTATDHRVIELSNQVEAMKEKCARYDAEMSLMRKMLTSLCPSFPSISMMNSFLEMVYGFIMKLMGYWIVYDALENFAVKWVKWLAMSLENCFSLLNIVAHWLYPNKDSF</sequence>
<evidence type="ECO:0000313" key="3">
    <source>
        <dbReference type="Proteomes" id="UP001459277"/>
    </source>
</evidence>
<feature type="compositionally biased region" description="Acidic residues" evidence="1">
    <location>
        <begin position="43"/>
        <end position="54"/>
    </location>
</feature>
<evidence type="ECO:0008006" key="4">
    <source>
        <dbReference type="Google" id="ProtNLM"/>
    </source>
</evidence>
<dbReference type="Pfam" id="PF03004">
    <property type="entry name" value="Transposase_24"/>
    <property type="match status" value="1"/>
</dbReference>
<gene>
    <name evidence="2" type="ORF">SO802_014793</name>
</gene>
<keyword evidence="3" id="KW-1185">Reference proteome</keyword>
<reference evidence="2 3" key="1">
    <citation type="submission" date="2024-01" db="EMBL/GenBank/DDBJ databases">
        <title>A telomere-to-telomere, gap-free genome of sweet tea (Lithocarpus litseifolius).</title>
        <authorList>
            <person name="Zhou J."/>
        </authorList>
    </citation>
    <scope>NUCLEOTIDE SEQUENCE [LARGE SCALE GENOMIC DNA]</scope>
    <source>
        <strain evidence="2">Zhou-2022a</strain>
        <tissue evidence="2">Leaf</tissue>
    </source>
</reference>
<evidence type="ECO:0000256" key="1">
    <source>
        <dbReference type="SAM" id="MobiDB-lite"/>
    </source>
</evidence>
<comment type="caution">
    <text evidence="2">The sequence shown here is derived from an EMBL/GenBank/DDBJ whole genome shotgun (WGS) entry which is preliminary data.</text>
</comment>
<dbReference type="InterPro" id="IPR004252">
    <property type="entry name" value="Probable_transposase_24"/>
</dbReference>
<proteinExistence type="predicted"/>
<dbReference type="Proteomes" id="UP001459277">
    <property type="component" value="Unassembled WGS sequence"/>
</dbReference>
<dbReference type="AlphaFoldDB" id="A0AAW2CRZ8"/>
<feature type="compositionally biased region" description="Polar residues" evidence="1">
    <location>
        <begin position="14"/>
        <end position="25"/>
    </location>
</feature>
<dbReference type="PANTHER" id="PTHR33144">
    <property type="entry name" value="OS10G0409366 PROTEIN-RELATED"/>
    <property type="match status" value="1"/>
</dbReference>
<dbReference type="PANTHER" id="PTHR33144:SF25">
    <property type="entry name" value="DUF4216 DOMAIN-CONTAINING PROTEIN"/>
    <property type="match status" value="1"/>
</dbReference>
<dbReference type="EMBL" id="JAZDWU010000005">
    <property type="protein sequence ID" value="KAL0001012.1"/>
    <property type="molecule type" value="Genomic_DNA"/>
</dbReference>